<organism evidence="8 9">
    <name type="scientific">Candidatus Onthenecus intestinigallinarum</name>
    <dbReference type="NCBI Taxonomy" id="2840875"/>
    <lineage>
        <taxon>Bacteria</taxon>
        <taxon>Bacillati</taxon>
        <taxon>Bacillota</taxon>
        <taxon>Clostridia</taxon>
        <taxon>Eubacteriales</taxon>
        <taxon>Candidatus Onthenecus</taxon>
    </lineage>
</organism>
<dbReference type="NCBIfam" id="TIGR00360">
    <property type="entry name" value="ComEC_N-term"/>
    <property type="match status" value="1"/>
</dbReference>
<feature type="transmembrane region" description="Helical" evidence="6">
    <location>
        <begin position="328"/>
        <end position="353"/>
    </location>
</feature>
<feature type="transmembrane region" description="Helical" evidence="6">
    <location>
        <begin position="470"/>
        <end position="490"/>
    </location>
</feature>
<dbReference type="CDD" id="cd07731">
    <property type="entry name" value="ComA-like_MBL-fold"/>
    <property type="match status" value="1"/>
</dbReference>
<dbReference type="Pfam" id="PF13567">
    <property type="entry name" value="DUF4131"/>
    <property type="match status" value="1"/>
</dbReference>
<dbReference type="PANTHER" id="PTHR30619:SF1">
    <property type="entry name" value="RECOMBINATION PROTEIN 2"/>
    <property type="match status" value="1"/>
</dbReference>
<accession>A0A9D0Z8X7</accession>
<dbReference type="InterPro" id="IPR004477">
    <property type="entry name" value="ComEC_N"/>
</dbReference>
<feature type="transmembrane region" description="Helical" evidence="6">
    <location>
        <begin position="398"/>
        <end position="421"/>
    </location>
</feature>
<dbReference type="InterPro" id="IPR052159">
    <property type="entry name" value="Competence_DNA_uptake"/>
</dbReference>
<evidence type="ECO:0000259" key="7">
    <source>
        <dbReference type="SMART" id="SM00849"/>
    </source>
</evidence>
<evidence type="ECO:0000256" key="6">
    <source>
        <dbReference type="SAM" id="Phobius"/>
    </source>
</evidence>
<dbReference type="GO" id="GO:0005886">
    <property type="term" value="C:plasma membrane"/>
    <property type="evidence" value="ECO:0007669"/>
    <property type="project" value="UniProtKB-SubCell"/>
</dbReference>
<dbReference type="Gene3D" id="3.60.15.10">
    <property type="entry name" value="Ribonuclease Z/Hydroxyacylglutathione hydrolase-like"/>
    <property type="match status" value="1"/>
</dbReference>
<keyword evidence="3 6" id="KW-0812">Transmembrane</keyword>
<evidence type="ECO:0000313" key="8">
    <source>
        <dbReference type="EMBL" id="HIQ71020.1"/>
    </source>
</evidence>
<dbReference type="Pfam" id="PF03772">
    <property type="entry name" value="Competence"/>
    <property type="match status" value="1"/>
</dbReference>
<evidence type="ECO:0000256" key="4">
    <source>
        <dbReference type="ARBA" id="ARBA00022989"/>
    </source>
</evidence>
<protein>
    <submittedName>
        <fullName evidence="8">DNA internalization-related competence protein ComEC/Rec2</fullName>
    </submittedName>
</protein>
<feature type="transmembrane region" description="Helical" evidence="6">
    <location>
        <begin position="284"/>
        <end position="308"/>
    </location>
</feature>
<dbReference type="InterPro" id="IPR036866">
    <property type="entry name" value="RibonucZ/Hydroxyglut_hydro"/>
</dbReference>
<dbReference type="SMART" id="SM00849">
    <property type="entry name" value="Lactamase_B"/>
    <property type="match status" value="1"/>
</dbReference>
<reference evidence="8" key="2">
    <citation type="journal article" date="2021" name="PeerJ">
        <title>Extensive microbial diversity within the chicken gut microbiome revealed by metagenomics and culture.</title>
        <authorList>
            <person name="Gilroy R."/>
            <person name="Ravi A."/>
            <person name="Getino M."/>
            <person name="Pursley I."/>
            <person name="Horton D.L."/>
            <person name="Alikhan N.F."/>
            <person name="Baker D."/>
            <person name="Gharbi K."/>
            <person name="Hall N."/>
            <person name="Watson M."/>
            <person name="Adriaenssens E.M."/>
            <person name="Foster-Nyarko E."/>
            <person name="Jarju S."/>
            <person name="Secka A."/>
            <person name="Antonio M."/>
            <person name="Oren A."/>
            <person name="Chaudhuri R.R."/>
            <person name="La Ragione R."/>
            <person name="Hildebrand F."/>
            <person name="Pallen M.J."/>
        </authorList>
    </citation>
    <scope>NUCLEOTIDE SEQUENCE</scope>
    <source>
        <strain evidence="8">ChiSxjej2B14-6234</strain>
    </source>
</reference>
<evidence type="ECO:0000256" key="5">
    <source>
        <dbReference type="ARBA" id="ARBA00023136"/>
    </source>
</evidence>
<comment type="subcellular location">
    <subcellularLocation>
        <location evidence="1">Cell membrane</location>
        <topology evidence="1">Multi-pass membrane protein</topology>
    </subcellularLocation>
</comment>
<evidence type="ECO:0000256" key="2">
    <source>
        <dbReference type="ARBA" id="ARBA00022475"/>
    </source>
</evidence>
<keyword evidence="4 6" id="KW-1133">Transmembrane helix</keyword>
<evidence type="ECO:0000313" key="9">
    <source>
        <dbReference type="Proteomes" id="UP000886887"/>
    </source>
</evidence>
<gene>
    <name evidence="8" type="ORF">IAB73_02265</name>
</gene>
<dbReference type="GO" id="GO:0030420">
    <property type="term" value="P:establishment of competence for transformation"/>
    <property type="evidence" value="ECO:0007669"/>
    <property type="project" value="InterPro"/>
</dbReference>
<dbReference type="InterPro" id="IPR025405">
    <property type="entry name" value="DUF4131"/>
</dbReference>
<evidence type="ECO:0000256" key="1">
    <source>
        <dbReference type="ARBA" id="ARBA00004651"/>
    </source>
</evidence>
<dbReference type="SUPFAM" id="SSF56281">
    <property type="entry name" value="Metallo-hydrolase/oxidoreductase"/>
    <property type="match status" value="1"/>
</dbReference>
<feature type="transmembrane region" description="Helical" evidence="6">
    <location>
        <begin position="16"/>
        <end position="34"/>
    </location>
</feature>
<dbReference type="Pfam" id="PF00753">
    <property type="entry name" value="Lactamase_B"/>
    <property type="match status" value="1"/>
</dbReference>
<dbReference type="EMBL" id="DVFJ01000006">
    <property type="protein sequence ID" value="HIQ71020.1"/>
    <property type="molecule type" value="Genomic_DNA"/>
</dbReference>
<dbReference type="InterPro" id="IPR001279">
    <property type="entry name" value="Metallo-B-lactamas"/>
</dbReference>
<feature type="transmembrane region" description="Helical" evidence="6">
    <location>
        <begin position="496"/>
        <end position="515"/>
    </location>
</feature>
<dbReference type="InterPro" id="IPR035681">
    <property type="entry name" value="ComA-like_MBL"/>
</dbReference>
<sequence length="778" mass="82302">MQEYDGKPQAERPRYALLYAALCYMGGSCAGRFLTFRPAYLAAAGLIALLCLLLVCFRRRTAWIAVFALLAIAGLARCSQALVRIPVPAAGPATVEARIEERIKYDAQENRTTYRMSHIRVLRDGAWETTRAQAYVSLPGAPEALPASGGTVRFEGSVYEAQTQRNPGGFDFYLFLRQQNMDFGIYGTTAPSVLGTDFSVYACLESLRDAIAARIDVLYGEQSAMMKGMLLGDKSDMPQEQYDSFKRSGIAHLLAVSGLHVGLIMNVIGFGLDRLMLSRRIRLLAMVLSCGAYCVVIGMPSSAVRAFVMCMSTVLARAVGRDYNAPVALSLAALIILTFSPLAMFETGFVLSFSTVLGIRLLLPRVECALHILPDAVRGSVAMATAAQIAALPGQAMYFGVVPALGIPANLACIALTAVAVPLGMASVLISTVCMPVGRAAAAVVAEGLRVIEAISRFFGSIEMGQLRMATMPFPAAATLVCCFFLASPYAHLQLVARRAGCTALACAVLALWLLPGLGQTRYVQLDVGQGDAAALLTPGFTLAIDTGPEGEQALADLCVREGRSIDLLMLSHLDLDHAGGLAEVLAADISVARIGLPTGIDVEDVQPQILDALALAVARGATLEGYERGDVVPNTPGVRIEVVCPTYSAAGSNGRSMMLRIEAAGVSILATGDVPIENEVHAGVDCDILKVAHHGAAGSTSAQLLRAASPSLALISVGRNAYGHPAGELLARLAEAGVPALRTDETGAIEIRMHEGAYTVRRYVQDRGALYDASGIF</sequence>
<dbReference type="Proteomes" id="UP000886887">
    <property type="component" value="Unassembled WGS sequence"/>
</dbReference>
<dbReference type="AlphaFoldDB" id="A0A9D0Z8X7"/>
<feature type="domain" description="Metallo-beta-lactamase" evidence="7">
    <location>
        <begin position="530"/>
        <end position="720"/>
    </location>
</feature>
<feature type="transmembrane region" description="Helical" evidence="6">
    <location>
        <begin position="250"/>
        <end position="272"/>
    </location>
</feature>
<dbReference type="NCBIfam" id="TIGR00361">
    <property type="entry name" value="ComEC_Rec2"/>
    <property type="match status" value="1"/>
</dbReference>
<feature type="transmembrane region" description="Helical" evidence="6">
    <location>
        <begin position="40"/>
        <end position="57"/>
    </location>
</feature>
<evidence type="ECO:0000256" key="3">
    <source>
        <dbReference type="ARBA" id="ARBA00022692"/>
    </source>
</evidence>
<reference evidence="8" key="1">
    <citation type="submission" date="2020-10" db="EMBL/GenBank/DDBJ databases">
        <authorList>
            <person name="Gilroy R."/>
        </authorList>
    </citation>
    <scope>NUCLEOTIDE SEQUENCE</scope>
    <source>
        <strain evidence="8">ChiSxjej2B14-6234</strain>
    </source>
</reference>
<dbReference type="PANTHER" id="PTHR30619">
    <property type="entry name" value="DNA INTERNALIZATION/COMPETENCE PROTEIN COMEC/REC2"/>
    <property type="match status" value="1"/>
</dbReference>
<name>A0A9D0Z8X7_9FIRM</name>
<proteinExistence type="predicted"/>
<keyword evidence="2" id="KW-1003">Cell membrane</keyword>
<dbReference type="PROSITE" id="PS51257">
    <property type="entry name" value="PROKAR_LIPOPROTEIN"/>
    <property type="match status" value="1"/>
</dbReference>
<comment type="caution">
    <text evidence="8">The sequence shown here is derived from an EMBL/GenBank/DDBJ whole genome shotgun (WGS) entry which is preliminary data.</text>
</comment>
<keyword evidence="5 6" id="KW-0472">Membrane</keyword>
<dbReference type="InterPro" id="IPR004797">
    <property type="entry name" value="Competence_ComEC/Rec2"/>
</dbReference>